<proteinExistence type="predicted"/>
<evidence type="ECO:0000313" key="1">
    <source>
        <dbReference type="EMBL" id="SDF16714.1"/>
    </source>
</evidence>
<keyword evidence="2" id="KW-1185">Reference proteome</keyword>
<accession>A0ABY0NCU4</accession>
<sequence length="78" mass="8932">MAPRLPLNRSEGCLKRFRRHDEPFTANHHPSSGSVAYRSSRRLRLKAPIPKKSRLVIQTMGYVGWSLFRLLPGGWFAA</sequence>
<gene>
    <name evidence="1" type="ORF">SAMN05216591_2142</name>
</gene>
<dbReference type="EMBL" id="LT629689">
    <property type="protein sequence ID" value="SDF16714.1"/>
    <property type="molecule type" value="Genomic_DNA"/>
</dbReference>
<dbReference type="Proteomes" id="UP000182858">
    <property type="component" value="Chromosome I"/>
</dbReference>
<reference evidence="1 2" key="1">
    <citation type="submission" date="2016-10" db="EMBL/GenBank/DDBJ databases">
        <authorList>
            <person name="Varghese N."/>
            <person name="Submissions S."/>
        </authorList>
    </citation>
    <scope>NUCLEOTIDE SEQUENCE [LARGE SCALE GENOMIC DNA]</scope>
    <source>
        <strain evidence="1 2">DSM 17835</strain>
    </source>
</reference>
<name>A0ABY0NCU4_9PSED</name>
<evidence type="ECO:0000313" key="2">
    <source>
        <dbReference type="Proteomes" id="UP000182858"/>
    </source>
</evidence>
<protein>
    <submittedName>
        <fullName evidence="1">Uncharacterized protein</fullName>
    </submittedName>
</protein>
<organism evidence="1 2">
    <name type="scientific">Pseudomonas extremaustralis</name>
    <dbReference type="NCBI Taxonomy" id="359110"/>
    <lineage>
        <taxon>Bacteria</taxon>
        <taxon>Pseudomonadati</taxon>
        <taxon>Pseudomonadota</taxon>
        <taxon>Gammaproteobacteria</taxon>
        <taxon>Pseudomonadales</taxon>
        <taxon>Pseudomonadaceae</taxon>
        <taxon>Pseudomonas</taxon>
    </lineage>
</organism>